<dbReference type="EMBL" id="MU004235">
    <property type="protein sequence ID" value="KAF2669367.1"/>
    <property type="molecule type" value="Genomic_DNA"/>
</dbReference>
<proteinExistence type="predicted"/>
<name>A0A6A6UD42_9PEZI</name>
<reference evidence="1" key="1">
    <citation type="journal article" date="2020" name="Stud. Mycol.">
        <title>101 Dothideomycetes genomes: a test case for predicting lifestyles and emergence of pathogens.</title>
        <authorList>
            <person name="Haridas S."/>
            <person name="Albert R."/>
            <person name="Binder M."/>
            <person name="Bloem J."/>
            <person name="Labutti K."/>
            <person name="Salamov A."/>
            <person name="Andreopoulos B."/>
            <person name="Baker S."/>
            <person name="Barry K."/>
            <person name="Bills G."/>
            <person name="Bluhm B."/>
            <person name="Cannon C."/>
            <person name="Castanera R."/>
            <person name="Culley D."/>
            <person name="Daum C."/>
            <person name="Ezra D."/>
            <person name="Gonzalez J."/>
            <person name="Henrissat B."/>
            <person name="Kuo A."/>
            <person name="Liang C."/>
            <person name="Lipzen A."/>
            <person name="Lutzoni F."/>
            <person name="Magnuson J."/>
            <person name="Mondo S."/>
            <person name="Nolan M."/>
            <person name="Ohm R."/>
            <person name="Pangilinan J."/>
            <person name="Park H.-J."/>
            <person name="Ramirez L."/>
            <person name="Alfaro M."/>
            <person name="Sun H."/>
            <person name="Tritt A."/>
            <person name="Yoshinaga Y."/>
            <person name="Zwiers L.-H."/>
            <person name="Turgeon B."/>
            <person name="Goodwin S."/>
            <person name="Spatafora J."/>
            <person name="Crous P."/>
            <person name="Grigoriev I."/>
        </authorList>
    </citation>
    <scope>NUCLEOTIDE SEQUENCE</scope>
    <source>
        <strain evidence="1">CBS 115976</strain>
    </source>
</reference>
<sequence>MRIGFLDDFYRRSEYCPFCRLVYAAAHSKNGVGIGHDGVGREGNRIPCWLDWQRDGRHPDQTSATQFSQALTRRLRLFSEKDDFEPCYLVPLQENRNFEKRSFQPLSRNLCHDGSDYRNGGSHGRGIISCLRPSRVRASNLPERRNRSSFPLSIRFEAILMSILIL</sequence>
<evidence type="ECO:0000313" key="2">
    <source>
        <dbReference type="Proteomes" id="UP000799302"/>
    </source>
</evidence>
<evidence type="ECO:0000313" key="1">
    <source>
        <dbReference type="EMBL" id="KAF2669367.1"/>
    </source>
</evidence>
<protein>
    <submittedName>
        <fullName evidence="1">Uncharacterized protein</fullName>
    </submittedName>
</protein>
<dbReference type="Proteomes" id="UP000799302">
    <property type="component" value="Unassembled WGS sequence"/>
</dbReference>
<dbReference type="AlphaFoldDB" id="A0A6A6UD42"/>
<organism evidence="1 2">
    <name type="scientific">Microthyrium microscopicum</name>
    <dbReference type="NCBI Taxonomy" id="703497"/>
    <lineage>
        <taxon>Eukaryota</taxon>
        <taxon>Fungi</taxon>
        <taxon>Dikarya</taxon>
        <taxon>Ascomycota</taxon>
        <taxon>Pezizomycotina</taxon>
        <taxon>Dothideomycetes</taxon>
        <taxon>Dothideomycetes incertae sedis</taxon>
        <taxon>Microthyriales</taxon>
        <taxon>Microthyriaceae</taxon>
        <taxon>Microthyrium</taxon>
    </lineage>
</organism>
<gene>
    <name evidence="1" type="ORF">BT63DRAFT_259517</name>
</gene>
<accession>A0A6A6UD42</accession>
<keyword evidence="2" id="KW-1185">Reference proteome</keyword>